<gene>
    <name evidence="2" type="ORF">OHA22_30270</name>
</gene>
<reference evidence="2" key="1">
    <citation type="submission" date="2022-10" db="EMBL/GenBank/DDBJ databases">
        <title>The complete genomes of actinobacterial strains from the NBC collection.</title>
        <authorList>
            <person name="Joergensen T.S."/>
            <person name="Alvarez Arevalo M."/>
            <person name="Sterndorff E.B."/>
            <person name="Faurdal D."/>
            <person name="Vuksanovic O."/>
            <person name="Mourched A.-S."/>
            <person name="Charusanti P."/>
            <person name="Shaw S."/>
            <person name="Blin K."/>
            <person name="Weber T."/>
        </authorList>
    </citation>
    <scope>NUCLEOTIDE SEQUENCE</scope>
    <source>
        <strain evidence="2">NBC_00093</strain>
    </source>
</reference>
<name>A0AAU2A5I7_9ACTN</name>
<dbReference type="Pfam" id="PF04149">
    <property type="entry name" value="DUF397"/>
    <property type="match status" value="1"/>
</dbReference>
<dbReference type="EMBL" id="CP108222">
    <property type="protein sequence ID" value="WTT19508.1"/>
    <property type="molecule type" value="Genomic_DNA"/>
</dbReference>
<evidence type="ECO:0000313" key="2">
    <source>
        <dbReference type="EMBL" id="WTT19508.1"/>
    </source>
</evidence>
<accession>A0AAU2A5I7</accession>
<dbReference type="AlphaFoldDB" id="A0AAU2A5I7"/>
<protein>
    <submittedName>
        <fullName evidence="2">DUF397 domain-containing protein</fullName>
    </submittedName>
</protein>
<sequence length="67" mass="7230">MGPSGSWRKSSYSDMQGTECVEVARTGRDVLVRDTKDASRGRLAFTAQSWSHFLSAAPGEHGRTADG</sequence>
<evidence type="ECO:0000259" key="1">
    <source>
        <dbReference type="Pfam" id="PF04149"/>
    </source>
</evidence>
<organism evidence="2">
    <name type="scientific">Streptomyces sp. NBC_00093</name>
    <dbReference type="NCBI Taxonomy" id="2975649"/>
    <lineage>
        <taxon>Bacteria</taxon>
        <taxon>Bacillati</taxon>
        <taxon>Actinomycetota</taxon>
        <taxon>Actinomycetes</taxon>
        <taxon>Kitasatosporales</taxon>
        <taxon>Streptomycetaceae</taxon>
        <taxon>Streptomyces</taxon>
    </lineage>
</organism>
<feature type="domain" description="DUF397" evidence="1">
    <location>
        <begin position="6"/>
        <end position="57"/>
    </location>
</feature>
<proteinExistence type="predicted"/>
<dbReference type="InterPro" id="IPR007278">
    <property type="entry name" value="DUF397"/>
</dbReference>